<dbReference type="InterPro" id="IPR010432">
    <property type="entry name" value="RDD"/>
</dbReference>
<keyword evidence="5 8" id="KW-1133">Transmembrane helix</keyword>
<dbReference type="SUPFAM" id="SSF49879">
    <property type="entry name" value="SMAD/FHA domain"/>
    <property type="match status" value="1"/>
</dbReference>
<dbReference type="InterPro" id="IPR000253">
    <property type="entry name" value="FHA_dom"/>
</dbReference>
<gene>
    <name evidence="10" type="ORF">GCM10022377_13230</name>
</gene>
<evidence type="ECO:0000256" key="2">
    <source>
        <dbReference type="ARBA" id="ARBA00022475"/>
    </source>
</evidence>
<dbReference type="PANTHER" id="PTHR36115">
    <property type="entry name" value="PROLINE-RICH ANTIGEN HOMOLOG-RELATED"/>
    <property type="match status" value="1"/>
</dbReference>
<keyword evidence="2" id="KW-1003">Cell membrane</keyword>
<comment type="subcellular location">
    <subcellularLocation>
        <location evidence="1">Cell membrane</location>
        <topology evidence="1">Multi-pass membrane protein</topology>
    </subcellularLocation>
</comment>
<accession>A0ABP7DBT3</accession>
<keyword evidence="6 8" id="KW-0472">Membrane</keyword>
<protein>
    <recommendedName>
        <fullName evidence="9">FHA domain-containing protein</fullName>
    </recommendedName>
</protein>
<keyword evidence="4 8" id="KW-0812">Transmembrane</keyword>
<dbReference type="InterPro" id="IPR008984">
    <property type="entry name" value="SMAD_FHA_dom_sf"/>
</dbReference>
<dbReference type="Pfam" id="PF06271">
    <property type="entry name" value="RDD"/>
    <property type="match status" value="1"/>
</dbReference>
<dbReference type="Pfam" id="PF00498">
    <property type="entry name" value="FHA"/>
    <property type="match status" value="1"/>
</dbReference>
<dbReference type="EMBL" id="BAABCJ010000002">
    <property type="protein sequence ID" value="GAA3701085.1"/>
    <property type="molecule type" value="Genomic_DNA"/>
</dbReference>
<organism evidence="10 11">
    <name type="scientific">Zhihengliuella alba</name>
    <dbReference type="NCBI Taxonomy" id="547018"/>
    <lineage>
        <taxon>Bacteria</taxon>
        <taxon>Bacillati</taxon>
        <taxon>Actinomycetota</taxon>
        <taxon>Actinomycetes</taxon>
        <taxon>Micrococcales</taxon>
        <taxon>Micrococcaceae</taxon>
        <taxon>Zhihengliuella</taxon>
    </lineage>
</organism>
<feature type="transmembrane region" description="Helical" evidence="8">
    <location>
        <begin position="110"/>
        <end position="132"/>
    </location>
</feature>
<feature type="compositionally biased region" description="Low complexity" evidence="7">
    <location>
        <begin position="251"/>
        <end position="266"/>
    </location>
</feature>
<comment type="caution">
    <text evidence="10">The sequence shown here is derived from an EMBL/GenBank/DDBJ whole genome shotgun (WGS) entry which is preliminary data.</text>
</comment>
<evidence type="ECO:0000256" key="5">
    <source>
        <dbReference type="ARBA" id="ARBA00022989"/>
    </source>
</evidence>
<sequence length="417" mass="43041">MSKAMHLVNASAAQRLGAWLLDAVPVAVVGGAFGAALAPQLQHVVAAPETLGQVSGQLALAGLICLAYGVFQWWWEATRGKTVGNVALGLRTTDEDGFAPGWGKTFVRRLIIGLAGIVPLIGPILIVVSNLWDPNHQRQGWHDKVARTLMMDVRAGRDPLATGGLFGPVAFAPLGMPVANAPLPDESVRDFSELISEVPGRPSAGRGEDAYASSASAGPAPAAAHDHAPSNGHAPSNEYVEPSVVGEAAAVPAAPARATEAPAPVAWSPTTGQHQTASPAAAAPVGASAAPGEHPDDAVQQTQFRRTEPSATRLVFDDGQTAVIEESLLIGRNPSAVGDEVADLFSLADIGRSVSKTHLLVQAAANGVWVTDRGSTNGSAVSDAGGERRVLEAGQPVKAAVGDTVWLGDRYFKVERA</sequence>
<evidence type="ECO:0000256" key="4">
    <source>
        <dbReference type="ARBA" id="ARBA00022692"/>
    </source>
</evidence>
<feature type="domain" description="FHA" evidence="9">
    <location>
        <begin position="328"/>
        <end position="382"/>
    </location>
</feature>
<keyword evidence="3" id="KW-0597">Phosphoprotein</keyword>
<feature type="compositionally biased region" description="Low complexity" evidence="7">
    <location>
        <begin position="210"/>
        <end position="223"/>
    </location>
</feature>
<evidence type="ECO:0000256" key="6">
    <source>
        <dbReference type="ARBA" id="ARBA00023136"/>
    </source>
</evidence>
<feature type="transmembrane region" description="Helical" evidence="8">
    <location>
        <begin position="16"/>
        <end position="38"/>
    </location>
</feature>
<dbReference type="InterPro" id="IPR051791">
    <property type="entry name" value="Pra-immunoreactive"/>
</dbReference>
<evidence type="ECO:0000256" key="8">
    <source>
        <dbReference type="SAM" id="Phobius"/>
    </source>
</evidence>
<feature type="region of interest" description="Disordered" evidence="7">
    <location>
        <begin position="251"/>
        <end position="301"/>
    </location>
</feature>
<dbReference type="Gene3D" id="2.60.200.20">
    <property type="match status" value="1"/>
</dbReference>
<proteinExistence type="predicted"/>
<evidence type="ECO:0000313" key="11">
    <source>
        <dbReference type="Proteomes" id="UP001501536"/>
    </source>
</evidence>
<evidence type="ECO:0000256" key="7">
    <source>
        <dbReference type="SAM" id="MobiDB-lite"/>
    </source>
</evidence>
<dbReference type="CDD" id="cd00060">
    <property type="entry name" value="FHA"/>
    <property type="match status" value="1"/>
</dbReference>
<evidence type="ECO:0000256" key="3">
    <source>
        <dbReference type="ARBA" id="ARBA00022553"/>
    </source>
</evidence>
<dbReference type="RefSeq" id="WP_344881843.1">
    <property type="nucleotide sequence ID" value="NZ_BAABCJ010000002.1"/>
</dbReference>
<feature type="transmembrane region" description="Helical" evidence="8">
    <location>
        <begin position="58"/>
        <end position="75"/>
    </location>
</feature>
<feature type="compositionally biased region" description="Low complexity" evidence="7">
    <location>
        <begin position="277"/>
        <end position="292"/>
    </location>
</feature>
<keyword evidence="11" id="KW-1185">Reference proteome</keyword>
<feature type="region of interest" description="Disordered" evidence="7">
    <location>
        <begin position="197"/>
        <end position="239"/>
    </location>
</feature>
<evidence type="ECO:0000256" key="1">
    <source>
        <dbReference type="ARBA" id="ARBA00004651"/>
    </source>
</evidence>
<dbReference type="Proteomes" id="UP001501536">
    <property type="component" value="Unassembled WGS sequence"/>
</dbReference>
<dbReference type="PROSITE" id="PS50006">
    <property type="entry name" value="FHA_DOMAIN"/>
    <property type="match status" value="1"/>
</dbReference>
<name>A0ABP7DBT3_9MICC</name>
<evidence type="ECO:0000313" key="10">
    <source>
        <dbReference type="EMBL" id="GAA3701085.1"/>
    </source>
</evidence>
<evidence type="ECO:0000259" key="9">
    <source>
        <dbReference type="PROSITE" id="PS50006"/>
    </source>
</evidence>
<reference evidence="11" key="1">
    <citation type="journal article" date="2019" name="Int. J. Syst. Evol. Microbiol.">
        <title>The Global Catalogue of Microorganisms (GCM) 10K type strain sequencing project: providing services to taxonomists for standard genome sequencing and annotation.</title>
        <authorList>
            <consortium name="The Broad Institute Genomics Platform"/>
            <consortium name="The Broad Institute Genome Sequencing Center for Infectious Disease"/>
            <person name="Wu L."/>
            <person name="Ma J."/>
        </authorList>
    </citation>
    <scope>NUCLEOTIDE SEQUENCE [LARGE SCALE GENOMIC DNA]</scope>
    <source>
        <strain evidence="11">JCM 16961</strain>
    </source>
</reference>